<evidence type="ECO:0000313" key="2">
    <source>
        <dbReference type="EMBL" id="TNN35432.1"/>
    </source>
</evidence>
<dbReference type="Proteomes" id="UP000314294">
    <property type="component" value="Unassembled WGS sequence"/>
</dbReference>
<sequence length="170" mass="18196">MLMVVLPPVTLHFGDDQLQDAGAAPDQLDHVLVRRLRHVGVVDGEDAVARPQAHVVGGAALEDAAEDARPLARQREAVARPPPRHLHGADATLTEGGGGGGGRRRLRQPASAIRASFGRVHLPGHRTGVSNCGCADSRGSTLRCRNDPTTYRVNVVIREKETGNSWARYV</sequence>
<feature type="region of interest" description="Disordered" evidence="1">
    <location>
        <begin position="78"/>
        <end position="107"/>
    </location>
</feature>
<comment type="caution">
    <text evidence="2">The sequence shown here is derived from an EMBL/GenBank/DDBJ whole genome shotgun (WGS) entry which is preliminary data.</text>
</comment>
<organism evidence="2 3">
    <name type="scientific">Liparis tanakae</name>
    <name type="common">Tanaka's snailfish</name>
    <dbReference type="NCBI Taxonomy" id="230148"/>
    <lineage>
        <taxon>Eukaryota</taxon>
        <taxon>Metazoa</taxon>
        <taxon>Chordata</taxon>
        <taxon>Craniata</taxon>
        <taxon>Vertebrata</taxon>
        <taxon>Euteleostomi</taxon>
        <taxon>Actinopterygii</taxon>
        <taxon>Neopterygii</taxon>
        <taxon>Teleostei</taxon>
        <taxon>Neoteleostei</taxon>
        <taxon>Acanthomorphata</taxon>
        <taxon>Eupercaria</taxon>
        <taxon>Perciformes</taxon>
        <taxon>Cottioidei</taxon>
        <taxon>Cottales</taxon>
        <taxon>Liparidae</taxon>
        <taxon>Liparis</taxon>
    </lineage>
</organism>
<name>A0A4Z2F4M9_9TELE</name>
<proteinExistence type="predicted"/>
<protein>
    <submittedName>
        <fullName evidence="2">Uncharacterized protein</fullName>
    </submittedName>
</protein>
<reference evidence="2 3" key="1">
    <citation type="submission" date="2019-03" db="EMBL/GenBank/DDBJ databases">
        <title>First draft genome of Liparis tanakae, snailfish: a comprehensive survey of snailfish specific genes.</title>
        <authorList>
            <person name="Kim W."/>
            <person name="Song I."/>
            <person name="Jeong J.-H."/>
            <person name="Kim D."/>
            <person name="Kim S."/>
            <person name="Ryu S."/>
            <person name="Song J.Y."/>
            <person name="Lee S.K."/>
        </authorList>
    </citation>
    <scope>NUCLEOTIDE SEQUENCE [LARGE SCALE GENOMIC DNA]</scope>
    <source>
        <tissue evidence="2">Muscle</tissue>
    </source>
</reference>
<dbReference type="AlphaFoldDB" id="A0A4Z2F4M9"/>
<keyword evidence="3" id="KW-1185">Reference proteome</keyword>
<accession>A0A4Z2F4M9</accession>
<gene>
    <name evidence="2" type="ORF">EYF80_054409</name>
</gene>
<dbReference type="EMBL" id="SRLO01001770">
    <property type="protein sequence ID" value="TNN35432.1"/>
    <property type="molecule type" value="Genomic_DNA"/>
</dbReference>
<evidence type="ECO:0000256" key="1">
    <source>
        <dbReference type="SAM" id="MobiDB-lite"/>
    </source>
</evidence>
<evidence type="ECO:0000313" key="3">
    <source>
        <dbReference type="Proteomes" id="UP000314294"/>
    </source>
</evidence>